<dbReference type="PANTHER" id="PTHR30408:SF12">
    <property type="entry name" value="TYPE I RESTRICTION ENZYME MJAVIII SPECIFICITY SUBUNIT"/>
    <property type="match status" value="1"/>
</dbReference>
<organism evidence="5 6">
    <name type="scientific">Elizabethkingia miricola</name>
    <name type="common">Chryseobacterium miricola</name>
    <dbReference type="NCBI Taxonomy" id="172045"/>
    <lineage>
        <taxon>Bacteria</taxon>
        <taxon>Pseudomonadati</taxon>
        <taxon>Bacteroidota</taxon>
        <taxon>Flavobacteriia</taxon>
        <taxon>Flavobacteriales</taxon>
        <taxon>Weeksellaceae</taxon>
        <taxon>Elizabethkingia</taxon>
    </lineage>
</organism>
<evidence type="ECO:0000256" key="3">
    <source>
        <dbReference type="ARBA" id="ARBA00023125"/>
    </source>
</evidence>
<gene>
    <name evidence="5" type="ORF">QT385_04390</name>
</gene>
<dbReference type="Proteomes" id="UP001239265">
    <property type="component" value="Unassembled WGS sequence"/>
</dbReference>
<dbReference type="CDD" id="cd17256">
    <property type="entry name" value="RMtype1_S_EcoJA65PI-TRD1-CR1_like"/>
    <property type="match status" value="1"/>
</dbReference>
<dbReference type="GO" id="GO:0004519">
    <property type="term" value="F:endonuclease activity"/>
    <property type="evidence" value="ECO:0007669"/>
    <property type="project" value="UniProtKB-KW"/>
</dbReference>
<comment type="caution">
    <text evidence="5">The sequence shown here is derived from an EMBL/GenBank/DDBJ whole genome shotgun (WGS) entry which is preliminary data.</text>
</comment>
<evidence type="ECO:0000259" key="4">
    <source>
        <dbReference type="Pfam" id="PF01420"/>
    </source>
</evidence>
<dbReference type="SUPFAM" id="SSF116734">
    <property type="entry name" value="DNA methylase specificity domain"/>
    <property type="match status" value="2"/>
</dbReference>
<keyword evidence="3" id="KW-0238">DNA-binding</keyword>
<dbReference type="InterPro" id="IPR000055">
    <property type="entry name" value="Restrct_endonuc_typeI_TRD"/>
</dbReference>
<keyword evidence="2" id="KW-0680">Restriction system</keyword>
<dbReference type="Pfam" id="PF01420">
    <property type="entry name" value="Methylase_S"/>
    <property type="match status" value="1"/>
</dbReference>
<protein>
    <submittedName>
        <fullName evidence="5">Restriction endonuclease subunit S</fullName>
        <ecNumber evidence="5">3.1.21.-</ecNumber>
    </submittedName>
</protein>
<proteinExistence type="inferred from homology"/>
<reference evidence="5 6" key="1">
    <citation type="submission" date="2023-06" db="EMBL/GenBank/DDBJ databases">
        <title>Nosocomial Elizabethkingia miricola genome.</title>
        <authorList>
            <person name="Morgado S."/>
            <person name="Fonseca E."/>
            <person name="Freitas F."/>
            <person name="Vicente A.C."/>
        </authorList>
    </citation>
    <scope>NUCLEOTIDE SEQUENCE [LARGE SCALE GENOMIC DNA]</scope>
    <source>
        <strain evidence="5 6">EM15</strain>
    </source>
</reference>
<sequence>MRFPGFEGEWQTKKLGEIAYKVNSGKTPLGGEAVYTKEGILFIRSQNINNDRLELDNSVFIPESVNNQMKNSIVKSNDILLNITGASLGRSCVVSNDFKIGNVNQHVCIIRLSQEYNPRFIQPIFSSNKGQIIFNNLQTGSGREGLNFESIKGIKLFTPILAEQQKVAAFLSLIDERIQTQNKIIEELKLLKNTIRYQLYEQILNQENEYVQVKDTLNYEQPTKYLVTNTDYSSDISLIPVLTANKAFVLGYTDEEFGIYDKGQCIIFDDFTMDIKFVDFLFKVKSSAIKILTARPNVNLKFIFEYLLFLNLSSNDHKRHYISEIEPMEIQLPNYIQQTYVADFLSSIDDKIKAEIEIYILLIKQKQYLLANLFI</sequence>
<comment type="similarity">
    <text evidence="1">Belongs to the type-I restriction system S methylase family.</text>
</comment>
<name>A0ABD5B3F9_ELIMR</name>
<dbReference type="CDD" id="cd17274">
    <property type="entry name" value="RMtype1_S_Eco540ANI-TRD1-CR1_like"/>
    <property type="match status" value="1"/>
</dbReference>
<evidence type="ECO:0000256" key="2">
    <source>
        <dbReference type="ARBA" id="ARBA00022747"/>
    </source>
</evidence>
<feature type="domain" description="Type I restriction modification DNA specificity" evidence="4">
    <location>
        <begin position="9"/>
        <end position="189"/>
    </location>
</feature>
<dbReference type="InterPro" id="IPR052021">
    <property type="entry name" value="Type-I_RS_S_subunit"/>
</dbReference>
<evidence type="ECO:0000313" key="6">
    <source>
        <dbReference type="Proteomes" id="UP001239265"/>
    </source>
</evidence>
<dbReference type="PANTHER" id="PTHR30408">
    <property type="entry name" value="TYPE-1 RESTRICTION ENZYME ECOKI SPECIFICITY PROTEIN"/>
    <property type="match status" value="1"/>
</dbReference>
<dbReference type="AlphaFoldDB" id="A0ABD5B3F9"/>
<evidence type="ECO:0000313" key="5">
    <source>
        <dbReference type="EMBL" id="MDQ8747867.1"/>
    </source>
</evidence>
<evidence type="ECO:0000256" key="1">
    <source>
        <dbReference type="ARBA" id="ARBA00010923"/>
    </source>
</evidence>
<dbReference type="EMBL" id="JAUCQJ010000001">
    <property type="protein sequence ID" value="MDQ8747867.1"/>
    <property type="molecule type" value="Genomic_DNA"/>
</dbReference>
<keyword evidence="5" id="KW-0255">Endonuclease</keyword>
<dbReference type="RefSeq" id="WP_309046241.1">
    <property type="nucleotide sequence ID" value="NZ_JAUCQJ010000001.1"/>
</dbReference>
<dbReference type="EC" id="3.1.21.-" evidence="5"/>
<dbReference type="GO" id="GO:0003677">
    <property type="term" value="F:DNA binding"/>
    <property type="evidence" value="ECO:0007669"/>
    <property type="project" value="UniProtKB-KW"/>
</dbReference>
<dbReference type="GO" id="GO:0016787">
    <property type="term" value="F:hydrolase activity"/>
    <property type="evidence" value="ECO:0007669"/>
    <property type="project" value="UniProtKB-KW"/>
</dbReference>
<accession>A0ABD5B3F9</accession>
<dbReference type="InterPro" id="IPR044946">
    <property type="entry name" value="Restrct_endonuc_typeI_TRD_sf"/>
</dbReference>
<dbReference type="Gene3D" id="1.10.287.1120">
    <property type="entry name" value="Bipartite methylase S protein"/>
    <property type="match status" value="1"/>
</dbReference>
<dbReference type="GO" id="GO:0009307">
    <property type="term" value="P:DNA restriction-modification system"/>
    <property type="evidence" value="ECO:0007669"/>
    <property type="project" value="UniProtKB-KW"/>
</dbReference>
<keyword evidence="5" id="KW-0540">Nuclease</keyword>
<dbReference type="Gene3D" id="3.90.220.20">
    <property type="entry name" value="DNA methylase specificity domains"/>
    <property type="match status" value="2"/>
</dbReference>
<keyword evidence="5" id="KW-0378">Hydrolase</keyword>